<dbReference type="InterPro" id="IPR023296">
    <property type="entry name" value="Glyco_hydro_beta-prop_sf"/>
</dbReference>
<dbReference type="CDD" id="cd08987">
    <property type="entry name" value="GH62"/>
    <property type="match status" value="1"/>
</dbReference>
<reference evidence="10 11" key="1">
    <citation type="submission" date="2016-04" db="EMBL/GenBank/DDBJ databases">
        <title>A degradative enzymes factory behind the ericoid mycorrhizal symbiosis.</title>
        <authorList>
            <consortium name="DOE Joint Genome Institute"/>
            <person name="Martino E."/>
            <person name="Morin E."/>
            <person name="Grelet G."/>
            <person name="Kuo A."/>
            <person name="Kohler A."/>
            <person name="Daghino S."/>
            <person name="Barry K."/>
            <person name="Choi C."/>
            <person name="Cichocki N."/>
            <person name="Clum A."/>
            <person name="Copeland A."/>
            <person name="Hainaut M."/>
            <person name="Haridas S."/>
            <person name="Labutti K."/>
            <person name="Lindquist E."/>
            <person name="Lipzen A."/>
            <person name="Khouja H.-R."/>
            <person name="Murat C."/>
            <person name="Ohm R."/>
            <person name="Olson A."/>
            <person name="Spatafora J."/>
            <person name="Veneault-Fourrey C."/>
            <person name="Henrissat B."/>
            <person name="Grigoriev I."/>
            <person name="Martin F."/>
            <person name="Perotto S."/>
        </authorList>
    </citation>
    <scope>NUCLEOTIDE SEQUENCE [LARGE SCALE GENOMIC DNA]</scope>
    <source>
        <strain evidence="10 11">F</strain>
    </source>
</reference>
<name>A0A2J6QT70_HYAVF</name>
<keyword evidence="5 8" id="KW-0732">Signal</keyword>
<comment type="catalytic activity">
    <reaction evidence="1 8">
        <text>Hydrolysis of terminal non-reducing alpha-L-arabinofuranoside residues in alpha-L-arabinosides.</text>
        <dbReference type="EC" id="3.2.1.55"/>
    </reaction>
</comment>
<evidence type="ECO:0000256" key="3">
    <source>
        <dbReference type="ARBA" id="ARBA00007396"/>
    </source>
</evidence>
<evidence type="ECO:0000256" key="1">
    <source>
        <dbReference type="ARBA" id="ARBA00001462"/>
    </source>
</evidence>
<dbReference type="PANTHER" id="PTHR40631">
    <property type="entry name" value="ALPHA-L-ARABINOFURANOSIDASE AXHA-2-RELATED"/>
    <property type="match status" value="1"/>
</dbReference>
<dbReference type="AlphaFoldDB" id="A0A2J6QT70"/>
<dbReference type="GO" id="GO:0046373">
    <property type="term" value="P:L-arabinose metabolic process"/>
    <property type="evidence" value="ECO:0007669"/>
    <property type="project" value="UniProtKB-UniRule"/>
</dbReference>
<dbReference type="SUPFAM" id="SSF75005">
    <property type="entry name" value="Arabinanase/levansucrase/invertase"/>
    <property type="match status" value="1"/>
</dbReference>
<evidence type="ECO:0000256" key="2">
    <source>
        <dbReference type="ARBA" id="ARBA00004613"/>
    </source>
</evidence>
<keyword evidence="7 8" id="KW-0326">Glycosidase</keyword>
<protein>
    <recommendedName>
        <fullName evidence="8">Alpha-L-arabinofuranosidase</fullName>
        <ecNumber evidence="8">3.2.1.55</ecNumber>
    </recommendedName>
</protein>
<evidence type="ECO:0000256" key="6">
    <source>
        <dbReference type="ARBA" id="ARBA00022801"/>
    </source>
</evidence>
<evidence type="ECO:0000256" key="5">
    <source>
        <dbReference type="ARBA" id="ARBA00022729"/>
    </source>
</evidence>
<dbReference type="PANTHER" id="PTHR40631:SF2">
    <property type="entry name" value="ALPHA-L-ARABINOFURANOSIDASE"/>
    <property type="match status" value="1"/>
</dbReference>
<dbReference type="Pfam" id="PF03664">
    <property type="entry name" value="Glyco_hydro_62"/>
    <property type="match status" value="1"/>
</dbReference>
<comment type="subcellular location">
    <subcellularLocation>
        <location evidence="2 8">Secreted</location>
    </subcellularLocation>
</comment>
<comment type="similarity">
    <text evidence="3 8">Belongs to the glycosyl hydrolase 62 family.</text>
</comment>
<accession>A0A2J6QT70</accession>
<dbReference type="GO" id="GO:0045493">
    <property type="term" value="P:xylan catabolic process"/>
    <property type="evidence" value="ECO:0007669"/>
    <property type="project" value="UniProtKB-UniRule"/>
</dbReference>
<dbReference type="EMBL" id="KZ613974">
    <property type="protein sequence ID" value="PMD29464.1"/>
    <property type="molecule type" value="Genomic_DNA"/>
</dbReference>
<organism evidence="10 11">
    <name type="scientific">Hyaloscypha variabilis (strain UAMH 11265 / GT02V1 / F)</name>
    <name type="common">Meliniomyces variabilis</name>
    <dbReference type="NCBI Taxonomy" id="1149755"/>
    <lineage>
        <taxon>Eukaryota</taxon>
        <taxon>Fungi</taxon>
        <taxon>Dikarya</taxon>
        <taxon>Ascomycota</taxon>
        <taxon>Pezizomycotina</taxon>
        <taxon>Leotiomycetes</taxon>
        <taxon>Helotiales</taxon>
        <taxon>Hyaloscyphaceae</taxon>
        <taxon>Hyaloscypha</taxon>
        <taxon>Hyaloscypha variabilis</taxon>
    </lineage>
</organism>
<evidence type="ECO:0000256" key="9">
    <source>
        <dbReference type="SAM" id="SignalP"/>
    </source>
</evidence>
<dbReference type="OrthoDB" id="3156236at2759"/>
<evidence type="ECO:0000313" key="11">
    <source>
        <dbReference type="Proteomes" id="UP000235786"/>
    </source>
</evidence>
<dbReference type="STRING" id="1149755.A0A2J6QT70"/>
<dbReference type="EC" id="3.2.1.55" evidence="8"/>
<proteinExistence type="inferred from homology"/>
<evidence type="ECO:0000256" key="4">
    <source>
        <dbReference type="ARBA" id="ARBA00022525"/>
    </source>
</evidence>
<dbReference type="InterPro" id="IPR005193">
    <property type="entry name" value="GH62_arabinosidase"/>
</dbReference>
<dbReference type="Proteomes" id="UP000235786">
    <property type="component" value="Unassembled WGS sequence"/>
</dbReference>
<dbReference type="GO" id="GO:0005576">
    <property type="term" value="C:extracellular region"/>
    <property type="evidence" value="ECO:0007669"/>
    <property type="project" value="UniProtKB-SubCell"/>
</dbReference>
<keyword evidence="6 8" id="KW-0378">Hydrolase</keyword>
<dbReference type="GO" id="GO:0046556">
    <property type="term" value="F:alpha-L-arabinofuranosidase activity"/>
    <property type="evidence" value="ECO:0007669"/>
    <property type="project" value="UniProtKB-UniRule"/>
</dbReference>
<feature type="signal peptide" evidence="9">
    <location>
        <begin position="1"/>
        <end position="16"/>
    </location>
</feature>
<sequence>MLSYFLLLAAAACAVAAPTPDSIARSSLPSTFEWSSSGPLVSVKSGSGYVAVKDPSIVEADGTYHVFATIADDSGDYNLVYFNFVEFSEANSATFHYLSSVLGSGYKAAPQIFYFEPHGLWYLIFQNGNAAYSTNSDISNYAGWSAPTNLFSSVPAIITENEGSGSWVDIWNICDSENCYLFSSDDNGHLYRAETTLSDFPNGFGNTVIAMEDTSDIYSLFEASCVYYTGSQYLLLVEAIGSDGYRYFRSWTSSSIDGTWTALADTETDPFASHYDVTFSGTAWTESISHGEMIRAGYDQTLTISPCSLVFLYQGLNPSSDVSYNLEPWELGLITQTNSAC</sequence>
<evidence type="ECO:0000313" key="10">
    <source>
        <dbReference type="EMBL" id="PMD29464.1"/>
    </source>
</evidence>
<keyword evidence="11" id="KW-1185">Reference proteome</keyword>
<evidence type="ECO:0000256" key="7">
    <source>
        <dbReference type="ARBA" id="ARBA00023295"/>
    </source>
</evidence>
<gene>
    <name evidence="10" type="ORF">L207DRAFT_559505</name>
</gene>
<comment type="function">
    <text evidence="8">Alpha-L-arabinofuranosidase involved in the hydrolysis of xylan, a major structural heterogeneous polysaccharide found in plant biomass representing the second most abundant polysaccharide in the biosphere, after cellulose.</text>
</comment>
<dbReference type="Gene3D" id="2.115.10.20">
    <property type="entry name" value="Glycosyl hydrolase domain, family 43"/>
    <property type="match status" value="1"/>
</dbReference>
<evidence type="ECO:0000256" key="8">
    <source>
        <dbReference type="RuleBase" id="RU368117"/>
    </source>
</evidence>
<feature type="chain" id="PRO_5014359917" description="Alpha-L-arabinofuranosidase" evidence="9">
    <location>
        <begin position="17"/>
        <end position="341"/>
    </location>
</feature>
<keyword evidence="4 8" id="KW-0964">Secreted</keyword>